<dbReference type="AlphaFoldDB" id="A0A5J4T0G0"/>
<evidence type="ECO:0000256" key="1">
    <source>
        <dbReference type="ARBA" id="ARBA00022729"/>
    </source>
</evidence>
<reference evidence="3" key="1">
    <citation type="submission" date="2019-03" db="EMBL/GenBank/DDBJ databases">
        <title>Single cell metagenomics reveals metabolic interactions within the superorganism composed of flagellate Streblomastix strix and complex community of Bacteroidetes bacteria on its surface.</title>
        <authorList>
            <person name="Treitli S.C."/>
            <person name="Kolisko M."/>
            <person name="Husnik F."/>
            <person name="Keeling P."/>
            <person name="Hampl V."/>
        </authorList>
    </citation>
    <scope>NUCLEOTIDE SEQUENCE</scope>
    <source>
        <strain evidence="3">STM</strain>
    </source>
</reference>
<name>A0A5J4T0G0_9ZZZZ</name>
<evidence type="ECO:0008006" key="4">
    <source>
        <dbReference type="Google" id="ProtNLM"/>
    </source>
</evidence>
<feature type="non-terminal residue" evidence="3">
    <location>
        <position position="497"/>
    </location>
</feature>
<keyword evidence="1" id="KW-0732">Signal</keyword>
<sequence>MNLKFLFYCLLPIVLFPACQPTGTVENLEKDFLNPPDSARPGVYWYFMDGNLSKEAITKDLEAMKKAGIGYVVYLEVNVGVPRGKVDFLSEEWQDIFGHTVKECERLGIFITLGVGPGWTGSGGPWVEAAQSMQHLVYSTVEVTGGGTQTIQLPKSAPRIPFFGEWSLTPELKERREAFYEDVAVLAFPSGSTLIGNDRTPGQAYGYVNMKEIDEKALYYRRPYSSADSVRQYLSMFYEAQTGDKAIEKSNIINLSDKLQADGSLTWDVPQGKWTVMRFGSRNNGAITRPAPHPGLGFEADKFDTVAMKTHLDQFTGKLFQHIGFTKANPKGGLQMLHIDSWEMGAQNWTARFREEFTKRRGYDPLPYYPLYAGVMVQSREESERFLWDMRQTAQELVLDNHSGYVMKYAKRYGLGVSVEPYDMTPMADLELAASCDMPMCEFWSLGQGINTAFSPGEGASVSHLLGQPVVPAESFTAAGDGWRQHPASMKNQGEWA</sequence>
<dbReference type="GO" id="GO:0016787">
    <property type="term" value="F:hydrolase activity"/>
    <property type="evidence" value="ECO:0007669"/>
    <property type="project" value="UniProtKB-KW"/>
</dbReference>
<dbReference type="PANTHER" id="PTHR43817:SF1">
    <property type="entry name" value="HYDROLASE, FAMILY 43, PUTATIVE (AFU_ORTHOLOGUE AFUA_3G01660)-RELATED"/>
    <property type="match status" value="1"/>
</dbReference>
<proteinExistence type="predicted"/>
<comment type="caution">
    <text evidence="3">The sequence shown here is derived from an EMBL/GenBank/DDBJ whole genome shotgun (WGS) entry which is preliminary data.</text>
</comment>
<gene>
    <name evidence="3" type="ORF">EZS27_001261</name>
</gene>
<keyword evidence="2" id="KW-0378">Hydrolase</keyword>
<evidence type="ECO:0000313" key="3">
    <source>
        <dbReference type="EMBL" id="KAA6351452.1"/>
    </source>
</evidence>
<protein>
    <recommendedName>
        <fullName evidence="4">Glycosyl hydrolase</fullName>
    </recommendedName>
</protein>
<dbReference type="Pfam" id="PF17132">
    <property type="entry name" value="Glyco_hydro_106"/>
    <property type="match status" value="1"/>
</dbReference>
<dbReference type="PANTHER" id="PTHR43817">
    <property type="entry name" value="GLYCOSYL HYDROLASE"/>
    <property type="match status" value="1"/>
</dbReference>
<dbReference type="EMBL" id="SNRY01000014">
    <property type="protein sequence ID" value="KAA6351452.1"/>
    <property type="molecule type" value="Genomic_DNA"/>
</dbReference>
<evidence type="ECO:0000256" key="2">
    <source>
        <dbReference type="ARBA" id="ARBA00022801"/>
    </source>
</evidence>
<organism evidence="3">
    <name type="scientific">termite gut metagenome</name>
    <dbReference type="NCBI Taxonomy" id="433724"/>
    <lineage>
        <taxon>unclassified sequences</taxon>
        <taxon>metagenomes</taxon>
        <taxon>organismal metagenomes</taxon>
    </lineage>
</organism>
<accession>A0A5J4T0G0</accession>